<dbReference type="eggNOG" id="KOG1107">
    <property type="taxonomic scope" value="Eukaryota"/>
</dbReference>
<dbReference type="GO" id="GO:0030906">
    <property type="term" value="C:retromer, cargo-selective complex"/>
    <property type="evidence" value="ECO:0007669"/>
    <property type="project" value="InterPro"/>
</dbReference>
<dbReference type="InterPro" id="IPR042491">
    <property type="entry name" value="Vps35_C"/>
</dbReference>
<dbReference type="PANTHER" id="PTHR11099">
    <property type="entry name" value="VACUOLAR SORTING PROTEIN 35"/>
    <property type="match status" value="1"/>
</dbReference>
<dbReference type="GO" id="GO:0006886">
    <property type="term" value="P:intracellular protein transport"/>
    <property type="evidence" value="ECO:0000318"/>
    <property type="project" value="GO_Central"/>
</dbReference>
<dbReference type="RefSeq" id="XP_001748804.1">
    <property type="nucleotide sequence ID" value="XM_001748752.1"/>
</dbReference>
<evidence type="ECO:0000256" key="4">
    <source>
        <dbReference type="ARBA" id="ARBA00022927"/>
    </source>
</evidence>
<dbReference type="GO" id="GO:0005770">
    <property type="term" value="C:late endosome"/>
    <property type="evidence" value="ECO:0000318"/>
    <property type="project" value="GO_Central"/>
</dbReference>
<organism evidence="7 8">
    <name type="scientific">Monosiga brevicollis</name>
    <name type="common">Choanoflagellate</name>
    <dbReference type="NCBI Taxonomy" id="81824"/>
    <lineage>
        <taxon>Eukaryota</taxon>
        <taxon>Choanoflagellata</taxon>
        <taxon>Craspedida</taxon>
        <taxon>Salpingoecidae</taxon>
        <taxon>Monosiga</taxon>
    </lineage>
</organism>
<dbReference type="AlphaFoldDB" id="A9V7Q1"/>
<keyword evidence="3 6" id="KW-0813">Transport</keyword>
<protein>
    <recommendedName>
        <fullName evidence="6">Vacuolar protein sorting-associated protein 35</fullName>
    </recommendedName>
</protein>
<dbReference type="FunFam" id="1.25.40.660:FF:000016">
    <property type="entry name" value="Vacuolar protein sorting-associated protein 35"/>
    <property type="match status" value="1"/>
</dbReference>
<dbReference type="InterPro" id="IPR005378">
    <property type="entry name" value="Vps35"/>
</dbReference>
<accession>A9V7Q1</accession>
<dbReference type="GeneID" id="5893995"/>
<dbReference type="KEGG" id="mbr:MONBRDRAFT_28281"/>
<dbReference type="GO" id="GO:0005829">
    <property type="term" value="C:cytosol"/>
    <property type="evidence" value="ECO:0007669"/>
    <property type="project" value="GOC"/>
</dbReference>
<evidence type="ECO:0000256" key="6">
    <source>
        <dbReference type="PIRNR" id="PIRNR009375"/>
    </source>
</evidence>
<dbReference type="STRING" id="81824.A9V7Q1"/>
<dbReference type="FunCoup" id="A9V7Q1">
    <property type="interactions" value="1855"/>
</dbReference>
<evidence type="ECO:0000256" key="5">
    <source>
        <dbReference type="ARBA" id="ARBA00023136"/>
    </source>
</evidence>
<dbReference type="InParanoid" id="A9V7Q1"/>
<evidence type="ECO:0000256" key="3">
    <source>
        <dbReference type="ARBA" id="ARBA00022448"/>
    </source>
</evidence>
<dbReference type="PIRSF" id="PIRSF009375">
    <property type="entry name" value="Retromer_Vps35"/>
    <property type="match status" value="1"/>
</dbReference>
<gene>
    <name evidence="7" type="ORF">MONBRDRAFT_28281</name>
</gene>
<dbReference type="Pfam" id="PF03635">
    <property type="entry name" value="Vps35"/>
    <property type="match status" value="1"/>
</dbReference>
<keyword evidence="5" id="KW-0472">Membrane</keyword>
<proteinExistence type="inferred from homology"/>
<keyword evidence="8" id="KW-1185">Reference proteome</keyword>
<reference evidence="7 8" key="1">
    <citation type="journal article" date="2008" name="Nature">
        <title>The genome of the choanoflagellate Monosiga brevicollis and the origin of metazoans.</title>
        <authorList>
            <consortium name="JGI Sequencing"/>
            <person name="King N."/>
            <person name="Westbrook M.J."/>
            <person name="Young S.L."/>
            <person name="Kuo A."/>
            <person name="Abedin M."/>
            <person name="Chapman J."/>
            <person name="Fairclough S."/>
            <person name="Hellsten U."/>
            <person name="Isogai Y."/>
            <person name="Letunic I."/>
            <person name="Marr M."/>
            <person name="Pincus D."/>
            <person name="Putnam N."/>
            <person name="Rokas A."/>
            <person name="Wright K.J."/>
            <person name="Zuzow R."/>
            <person name="Dirks W."/>
            <person name="Good M."/>
            <person name="Goodstein D."/>
            <person name="Lemons D."/>
            <person name="Li W."/>
            <person name="Lyons J.B."/>
            <person name="Morris A."/>
            <person name="Nichols S."/>
            <person name="Richter D.J."/>
            <person name="Salamov A."/>
            <person name="Bork P."/>
            <person name="Lim W.A."/>
            <person name="Manning G."/>
            <person name="Miller W.T."/>
            <person name="McGinnis W."/>
            <person name="Shapiro H."/>
            <person name="Tjian R."/>
            <person name="Grigoriev I.V."/>
            <person name="Rokhsar D."/>
        </authorList>
    </citation>
    <scope>NUCLEOTIDE SEQUENCE [LARGE SCALE GENOMIC DNA]</scope>
    <source>
        <strain evidence="8">MX1 / ATCC 50154</strain>
    </source>
</reference>
<name>A9V7Q1_MONBE</name>
<dbReference type="OMA" id="YERVQFC"/>
<dbReference type="GO" id="GO:0030904">
    <property type="term" value="C:retromer complex"/>
    <property type="evidence" value="ECO:0000318"/>
    <property type="project" value="GO_Central"/>
</dbReference>
<evidence type="ECO:0000313" key="8">
    <source>
        <dbReference type="Proteomes" id="UP000001357"/>
    </source>
</evidence>
<evidence type="ECO:0000256" key="1">
    <source>
        <dbReference type="ARBA" id="ARBA00004170"/>
    </source>
</evidence>
<comment type="function">
    <text evidence="6">Plays a role in vesicular protein sorting.</text>
</comment>
<dbReference type="EMBL" id="CH991566">
    <property type="protein sequence ID" value="EDQ86414.1"/>
    <property type="molecule type" value="Genomic_DNA"/>
</dbReference>
<dbReference type="GO" id="GO:0042147">
    <property type="term" value="P:retrograde transport, endosome to Golgi"/>
    <property type="evidence" value="ECO:0000318"/>
    <property type="project" value="GO_Central"/>
</dbReference>
<dbReference type="PANTHER" id="PTHR11099:SF0">
    <property type="entry name" value="VACUOLAR PROTEIN SORTING-ASSOCIATED PROTEIN 35"/>
    <property type="match status" value="1"/>
</dbReference>
<keyword evidence="4 6" id="KW-0653">Protein transport</keyword>
<comment type="similarity">
    <text evidence="2 6">Belongs to the VPS35 family.</text>
</comment>
<dbReference type="Proteomes" id="UP000001357">
    <property type="component" value="Unassembled WGS sequence"/>
</dbReference>
<comment type="subcellular location">
    <subcellularLocation>
        <location evidence="1">Membrane</location>
        <topology evidence="1">Peripheral membrane protein</topology>
    </subcellularLocation>
</comment>
<dbReference type="Gene3D" id="1.25.40.660">
    <property type="entry name" value="Vacuolar protein sorting-associated protein 35, helical subcomplex Vps35-C"/>
    <property type="match status" value="1"/>
</dbReference>
<evidence type="ECO:0000256" key="2">
    <source>
        <dbReference type="ARBA" id="ARBA00006536"/>
    </source>
</evidence>
<evidence type="ECO:0000313" key="7">
    <source>
        <dbReference type="EMBL" id="EDQ86414.1"/>
    </source>
</evidence>
<sequence>MVQKEAFLMKRCLDDNKIMDALKHASTFLTELRTSMLYPKNYYELYMTVTDEMRHLEQFLLDEFKQGRKVNDLYELVQYAGNILPRLYLLITVGSVYVKSNEVPSKKILNDLVDMCRGVQHPLRGLFLRNYLLTCLKSELPTNLTSEDGNLADSIGFILTNFSEMNKLWVRMQHQGHSRDRTKREEERMQLRLLVGTNLVRISSLDNLTLDDYDERILPYILEQIVSCKDAIAQEYLLECIIQVFPDEFHLHTLSSLLETCGKVRPQVNLKTIVISLIERLASYAQADPTRVPSEISLFHIFRQQLAGITEARPELPSEDVAAMYSSLANLAMSCYPEQLGYVDEVLQSTADYIKQAGLSNIEAASAVSNELVKLIKLPVNKYKDINTVLKLKHFTAFLPSFAFATRNEIAVSVLRKMSERGDTLQLVEEIEPMLALLQPLTEDQKDCPSDFWDEEEFASEQGLLCAFVAQLRPDARDVHFQILSALRKAFYNGTRRRMKFTLPALVFQCNQLAIAYYENREEDEAWEKKCSKIFQFSRATVLKLTEIDEFQLALKMFLQCALAVNRTEFEKTEALAYEFCSQAFVVYEEDISDSKEQVEFITQIIGTLQQMRVFGEENYNPLSTKCAVVSAKLVKKPDQVRCVCLCANLFWSGYTTDKGGELHDGKQVFQCLQKAVKVAKSCIESAVQVALYTEIFNVYLLYFQRGCESVELLHLEKIASMIQEKLEEVDDSDESLPDIRAALEATQRHVELLQGDDKLAKLKEFGGLMASKA</sequence>